<dbReference type="RefSeq" id="WP_150002314.1">
    <property type="nucleotide sequence ID" value="NZ_BKCM01000007.1"/>
</dbReference>
<dbReference type="Proteomes" id="UP000325187">
    <property type="component" value="Unassembled WGS sequence"/>
</dbReference>
<name>A0A5A7N1N9_9PROT</name>
<gene>
    <name evidence="2" type="ORF">JCM17845_15990</name>
</gene>
<evidence type="ECO:0000313" key="3">
    <source>
        <dbReference type="Proteomes" id="UP000325187"/>
    </source>
</evidence>
<evidence type="ECO:0008006" key="4">
    <source>
        <dbReference type="Google" id="ProtNLM"/>
    </source>
</evidence>
<dbReference type="InterPro" id="IPR007433">
    <property type="entry name" value="DUF481"/>
</dbReference>
<organism evidence="2 3">
    <name type="scientific">Iodidimonas gelatinilytica</name>
    <dbReference type="NCBI Taxonomy" id="1236966"/>
    <lineage>
        <taxon>Bacteria</taxon>
        <taxon>Pseudomonadati</taxon>
        <taxon>Pseudomonadota</taxon>
        <taxon>Alphaproteobacteria</taxon>
        <taxon>Iodidimonadales</taxon>
        <taxon>Iodidimonadaceae</taxon>
        <taxon>Iodidimonas</taxon>
    </lineage>
</organism>
<keyword evidence="1" id="KW-0732">Signal</keyword>
<comment type="caution">
    <text evidence="2">The sequence shown here is derived from an EMBL/GenBank/DDBJ whole genome shotgun (WGS) entry which is preliminary data.</text>
</comment>
<dbReference type="Pfam" id="PF04338">
    <property type="entry name" value="DUF481"/>
    <property type="match status" value="1"/>
</dbReference>
<dbReference type="AlphaFoldDB" id="A0A5A7N1N9"/>
<reference evidence="2 3" key="1">
    <citation type="submission" date="2019-09" db="EMBL/GenBank/DDBJ databases">
        <title>NBRP : Genome information of microbial organism related human and environment.</title>
        <authorList>
            <person name="Hattori M."/>
            <person name="Oshima K."/>
            <person name="Inaba H."/>
            <person name="Suda W."/>
            <person name="Sakamoto M."/>
            <person name="Iino T."/>
            <person name="Kitahara M."/>
            <person name="Oshida Y."/>
            <person name="Iida T."/>
            <person name="Kudo T."/>
            <person name="Itoh T."/>
            <person name="Ohkuma M."/>
        </authorList>
    </citation>
    <scope>NUCLEOTIDE SEQUENCE [LARGE SCALE GENOMIC DNA]</scope>
    <source>
        <strain evidence="2 3">Mie-1</strain>
    </source>
</reference>
<proteinExistence type="predicted"/>
<feature type="chain" id="PRO_5022683951" description="DUF481 domain-containing protein" evidence="1">
    <location>
        <begin position="24"/>
        <end position="379"/>
    </location>
</feature>
<keyword evidence="3" id="KW-1185">Reference proteome</keyword>
<protein>
    <recommendedName>
        <fullName evidence="4">DUF481 domain-containing protein</fullName>
    </recommendedName>
</protein>
<accession>A0A5A7N1N9</accession>
<dbReference type="EMBL" id="BKCM01000007">
    <property type="protein sequence ID" value="GER00976.1"/>
    <property type="molecule type" value="Genomic_DNA"/>
</dbReference>
<evidence type="ECO:0000256" key="1">
    <source>
        <dbReference type="SAM" id="SignalP"/>
    </source>
</evidence>
<sequence length="379" mass="42023">MSRASLFALLSTVPLFIANSAVADRVHLADGSLIEGTLVEAAGGRLRFETTFAGMIEIDLEALAGLESDHIVIVSLTSGDRLVGRLAFDKQQGQGLSSASLGRLSIRFDDVAALWLEGAQSPEELALQEIEEAQARQIAELEEQHSQEVAQLETALVTPEKAWSGRTQLGLSGARGNTDRVALNGKASTRRETDFDRLDLSLGWRFARENGKETENEVIGETRLERDFSESWFAFGGLVLEQDEFEDLDLRSVLTAGTGVFFIQEEKQQLKARFGIGYQVEAFQNAPNEEEAILSLGYEYRIQLNGRLLFTHDLIYLPSFNDPVDDFRVESNAALDIPVTESKAWSVRIGVRNQYDNTPVSGNEKLDTFYTLSLGYNFQ</sequence>
<feature type="signal peptide" evidence="1">
    <location>
        <begin position="1"/>
        <end position="23"/>
    </location>
</feature>
<evidence type="ECO:0000313" key="2">
    <source>
        <dbReference type="EMBL" id="GER00976.1"/>
    </source>
</evidence>